<dbReference type="PANTHER" id="PTHR19959:SF119">
    <property type="entry name" value="FUNGAL LIPASE-LIKE DOMAIN-CONTAINING PROTEIN"/>
    <property type="match status" value="1"/>
</dbReference>
<organism evidence="2 3">
    <name type="scientific">Micromonospora narathiwatensis</name>
    <dbReference type="NCBI Taxonomy" id="299146"/>
    <lineage>
        <taxon>Bacteria</taxon>
        <taxon>Bacillati</taxon>
        <taxon>Actinomycetota</taxon>
        <taxon>Actinomycetes</taxon>
        <taxon>Micromonosporales</taxon>
        <taxon>Micromonosporaceae</taxon>
        <taxon>Micromonospora</taxon>
    </lineage>
</organism>
<evidence type="ECO:0000313" key="3">
    <source>
        <dbReference type="Proteomes" id="UP000198765"/>
    </source>
</evidence>
<proteinExistence type="predicted"/>
<reference evidence="2 3" key="1">
    <citation type="submission" date="2016-06" db="EMBL/GenBank/DDBJ databases">
        <authorList>
            <person name="Kjaerup R.B."/>
            <person name="Dalgaard T.S."/>
            <person name="Juul-Madsen H.R."/>
        </authorList>
    </citation>
    <scope>NUCLEOTIDE SEQUENCE [LARGE SCALE GENOMIC DNA]</scope>
    <source>
        <strain evidence="2 3">DSM 45248</strain>
    </source>
</reference>
<dbReference type="Proteomes" id="UP000198765">
    <property type="component" value="Chromosome I"/>
</dbReference>
<dbReference type="PATRIC" id="fig|299146.4.peg.1128"/>
<sequence>MYFERLSAAHCRRWARTGNGSGLDAAVSAARDSVRTAARGSHEAAVATSRLSIALLERFKHRTNRLDLDAAINAAREAVRMTADSEHPDAVVLQQASFALTARHALTGAKEDIDEAIEAAAAAVDATPEDSRIRTECQSILGSLYHERFSRHGTRADLDRAVEFQQLVVQAVPADHATRAAYLSNLGLALKDRYQWRGDLADLDSAIVFLAEAVDRTPLDDPDRAASLTNLALALEGRYEAAHRDEDARNAVAAAREAVSVTPLGHPAAPGRLSNLSGALNALHQVTGSADTLRQAVQVCQEAVDATPDPHADLPGRLSNLGMLLQQLADVTADPELLRRSLAANLRAVEATPDNHPDAVGRQLNLASAERSRFLRTRDPAAAEVAMRRFAAAAQSRSGPPSARIDAAVAWGELAVDGAAPETAAEAHRLALALQSDLVSYGLARDARERHLAERVGLGSDGGACEIMAGHPGRAVELIEQGRAVLWSQQLDLRQDLTALRAVAPDLADGLEKVNVELRELELAYRHGQQGYEAIVSGQAATNSGPSMHRERPVDHVRWTRDATNLAADRREALARERDEIVGKIRANPGFEDFQRPPRLETLLPAADRGPVVIVNVSRWRCDALLVHKSGVTARKLDGLTLNEAASRANAYLGVLQAAELADQAYLAVREPAGDESPREAAKRHRAAAKAVEAAYQKVDETLADLQAWMWDAIAGPVLDQLGLTGTPDGPAESWPRVWWCLTGPLTVLPVHTAGYHGRPGGRTVLDRVVSSYTPTLRALADARCDDGQRDDDTHDRLLLVDVPDLPGLVPIDNADEQKALLTAFPEQRRTVLDTSIATPVAVRAELSGHRWVHFSCHGDQHLNDPSRGGLLLRDGMLTVADITAGEFRGDFAGLSACKTAVGGVNLPDEAITLAAALHYTGYRHVIAALWSVDNQASAEVFRALYRTIATEGRLDPDMAPAALHEALRFARDRRPEWPHRWTPFIHTGP</sequence>
<gene>
    <name evidence="2" type="ORF">GA0070621_1089</name>
</gene>
<dbReference type="Gene3D" id="1.25.40.10">
    <property type="entry name" value="Tetratricopeptide repeat domain"/>
    <property type="match status" value="1"/>
</dbReference>
<dbReference type="PANTHER" id="PTHR19959">
    <property type="entry name" value="KINESIN LIGHT CHAIN"/>
    <property type="match status" value="1"/>
</dbReference>
<dbReference type="InterPro" id="IPR011990">
    <property type="entry name" value="TPR-like_helical_dom_sf"/>
</dbReference>
<name>A0A1A8ZAQ7_9ACTN</name>
<keyword evidence="3" id="KW-1185">Reference proteome</keyword>
<evidence type="ECO:0000259" key="1">
    <source>
        <dbReference type="Pfam" id="PF12770"/>
    </source>
</evidence>
<accession>A0A1A8ZAQ7</accession>
<dbReference type="InterPro" id="IPR024983">
    <property type="entry name" value="CHAT_dom"/>
</dbReference>
<dbReference type="AlphaFoldDB" id="A0A1A8ZAQ7"/>
<dbReference type="Pfam" id="PF12770">
    <property type="entry name" value="CHAT"/>
    <property type="match status" value="1"/>
</dbReference>
<protein>
    <submittedName>
        <fullName evidence="2">Tetratricopeptide repeat-containing protein</fullName>
    </submittedName>
</protein>
<feature type="domain" description="CHAT" evidence="1">
    <location>
        <begin position="708"/>
        <end position="989"/>
    </location>
</feature>
<evidence type="ECO:0000313" key="2">
    <source>
        <dbReference type="EMBL" id="SBT40916.1"/>
    </source>
</evidence>
<dbReference type="EMBL" id="LT594324">
    <property type="protein sequence ID" value="SBT40916.1"/>
    <property type="molecule type" value="Genomic_DNA"/>
</dbReference>